<dbReference type="EnsemblPlants" id="OPUNC11G20150.1">
    <property type="protein sequence ID" value="OPUNC11G20150.1"/>
    <property type="gene ID" value="OPUNC11G20150"/>
</dbReference>
<protein>
    <submittedName>
        <fullName evidence="1">Uncharacterized protein</fullName>
    </submittedName>
</protein>
<evidence type="ECO:0000313" key="2">
    <source>
        <dbReference type="Proteomes" id="UP000026962"/>
    </source>
</evidence>
<proteinExistence type="predicted"/>
<evidence type="ECO:0000313" key="1">
    <source>
        <dbReference type="EnsemblPlants" id="OPUNC11G20150.1"/>
    </source>
</evidence>
<dbReference type="Proteomes" id="UP000026962">
    <property type="component" value="Chromosome 11"/>
</dbReference>
<reference evidence="1" key="1">
    <citation type="submission" date="2015-04" db="UniProtKB">
        <authorList>
            <consortium name="EnsemblPlants"/>
        </authorList>
    </citation>
    <scope>IDENTIFICATION</scope>
</reference>
<dbReference type="AlphaFoldDB" id="A0A0E0MIG3"/>
<dbReference type="Gramene" id="OPUNC11G20150.1">
    <property type="protein sequence ID" value="OPUNC11G20150.1"/>
    <property type="gene ID" value="OPUNC11G20150"/>
</dbReference>
<name>A0A0E0MIG3_ORYPU</name>
<sequence length="42" mass="4860">MHQMPCWHIVREQRSLEVVIQIVVLITRGVEVYAWSSHGLAS</sequence>
<accession>A0A0E0MIG3</accession>
<keyword evidence="2" id="KW-1185">Reference proteome</keyword>
<dbReference type="HOGENOM" id="CLU_3261386_0_0_1"/>
<reference evidence="1" key="2">
    <citation type="submission" date="2018-05" db="EMBL/GenBank/DDBJ databases">
        <title>OpunRS2 (Oryza punctata Reference Sequence Version 2).</title>
        <authorList>
            <person name="Zhang J."/>
            <person name="Kudrna D."/>
            <person name="Lee S."/>
            <person name="Talag J."/>
            <person name="Welchert J."/>
            <person name="Wing R.A."/>
        </authorList>
    </citation>
    <scope>NUCLEOTIDE SEQUENCE [LARGE SCALE GENOMIC DNA]</scope>
</reference>
<organism evidence="1">
    <name type="scientific">Oryza punctata</name>
    <name type="common">Red rice</name>
    <dbReference type="NCBI Taxonomy" id="4537"/>
    <lineage>
        <taxon>Eukaryota</taxon>
        <taxon>Viridiplantae</taxon>
        <taxon>Streptophyta</taxon>
        <taxon>Embryophyta</taxon>
        <taxon>Tracheophyta</taxon>
        <taxon>Spermatophyta</taxon>
        <taxon>Magnoliopsida</taxon>
        <taxon>Liliopsida</taxon>
        <taxon>Poales</taxon>
        <taxon>Poaceae</taxon>
        <taxon>BOP clade</taxon>
        <taxon>Oryzoideae</taxon>
        <taxon>Oryzeae</taxon>
        <taxon>Oryzinae</taxon>
        <taxon>Oryza</taxon>
    </lineage>
</organism>